<sequence length="451" mass="51452">MKRVERDEDWSLMCPHESPGLHECWGEAFEELYTKYEAEGRYRKQVKARKLWEHIVSSQIETGTPYILYKDACNRKSNQQNLGTIKCSNLCTEIVEYSSKDEVAVCNLGSIALNRFVTEDKKFDFNKLHEVAKVLTRNLNKIIEVNYYPVEEARRSNFRHRPIGLGVQGLADAFMLMRYPFTSPEARDLNRRIFEVIYYAALEASCELAEKYGPYETYEGSPVSKGILQFDMWNVKPTDQCDWDSLRQKIKKHGVRNSLLLAPMPTASTAQILGNNESIEPYTSNIYSRRVLSGDFQIVNPHLLKDLVDLGLWDDEMKNQLIANNGSIAKIAGIPDHIKRLYQTVWELPQKDIIEMAADRGAFIDQSQSLNIHIARPSYANITSMHFYGWKKGLKTGMYYLRTKPAVNAVQFTVDKEALKAKEQKDQAAGDAARALAAMTVEEEGCLMCSG</sequence>
<dbReference type="Gene3D" id="3.20.70.20">
    <property type="match status" value="1"/>
</dbReference>
<keyword evidence="2" id="KW-0215">Deoxyribonucleotide synthesis</keyword>
<name>A0A2G9U5U8_TELCI</name>
<evidence type="ECO:0000256" key="2">
    <source>
        <dbReference type="ARBA" id="ARBA00023116"/>
    </source>
</evidence>
<comment type="similarity">
    <text evidence="1">Belongs to the ribonucleoside diphosphate reductase large chain family.</text>
</comment>
<dbReference type="FunFam" id="3.20.70.20:FF:000035">
    <property type="entry name" value="Predicted protein"/>
    <property type="match status" value="1"/>
</dbReference>
<organism evidence="4 5">
    <name type="scientific">Teladorsagia circumcincta</name>
    <name type="common">Brown stomach worm</name>
    <name type="synonym">Ostertagia circumcincta</name>
    <dbReference type="NCBI Taxonomy" id="45464"/>
    <lineage>
        <taxon>Eukaryota</taxon>
        <taxon>Metazoa</taxon>
        <taxon>Ecdysozoa</taxon>
        <taxon>Nematoda</taxon>
        <taxon>Chromadorea</taxon>
        <taxon>Rhabditida</taxon>
        <taxon>Rhabditina</taxon>
        <taxon>Rhabditomorpha</taxon>
        <taxon>Strongyloidea</taxon>
        <taxon>Trichostrongylidae</taxon>
        <taxon>Teladorsagia</taxon>
    </lineage>
</organism>
<dbReference type="AlphaFoldDB" id="A0A2G9U5U8"/>
<dbReference type="GO" id="GO:0005971">
    <property type="term" value="C:ribonucleoside-diphosphate reductase complex"/>
    <property type="evidence" value="ECO:0007669"/>
    <property type="project" value="TreeGrafter"/>
</dbReference>
<evidence type="ECO:0000313" key="4">
    <source>
        <dbReference type="EMBL" id="PIO65534.1"/>
    </source>
</evidence>
<dbReference type="EMBL" id="KZ348931">
    <property type="protein sequence ID" value="PIO65534.1"/>
    <property type="molecule type" value="Genomic_DNA"/>
</dbReference>
<dbReference type="GO" id="GO:0009263">
    <property type="term" value="P:deoxyribonucleotide biosynthetic process"/>
    <property type="evidence" value="ECO:0007669"/>
    <property type="project" value="UniProtKB-KW"/>
</dbReference>
<dbReference type="GO" id="GO:0005524">
    <property type="term" value="F:ATP binding"/>
    <property type="evidence" value="ECO:0007669"/>
    <property type="project" value="TreeGrafter"/>
</dbReference>
<dbReference type="PROSITE" id="PS00089">
    <property type="entry name" value="RIBORED_LARGE"/>
    <property type="match status" value="1"/>
</dbReference>
<evidence type="ECO:0000256" key="1">
    <source>
        <dbReference type="ARBA" id="ARBA00010406"/>
    </source>
</evidence>
<reference evidence="4 5" key="1">
    <citation type="submission" date="2015-09" db="EMBL/GenBank/DDBJ databases">
        <title>Draft genome of the parasitic nematode Teladorsagia circumcincta isolate WARC Sus (inbred).</title>
        <authorList>
            <person name="Mitreva M."/>
        </authorList>
    </citation>
    <scope>NUCLEOTIDE SEQUENCE [LARGE SCALE GENOMIC DNA]</scope>
    <source>
        <strain evidence="4 5">S</strain>
    </source>
</reference>
<dbReference type="Pfam" id="PF02867">
    <property type="entry name" value="Ribonuc_red_lgC"/>
    <property type="match status" value="1"/>
</dbReference>
<protein>
    <submittedName>
        <fullName evidence="4">Ribonucleotide reductase, barrel domain protein</fullName>
    </submittedName>
</protein>
<proteinExistence type="inferred from homology"/>
<dbReference type="GO" id="GO:0004748">
    <property type="term" value="F:ribonucleoside-diphosphate reductase activity, thioredoxin disulfide as acceptor"/>
    <property type="evidence" value="ECO:0007669"/>
    <property type="project" value="TreeGrafter"/>
</dbReference>
<keyword evidence="5" id="KW-1185">Reference proteome</keyword>
<dbReference type="SUPFAM" id="SSF51998">
    <property type="entry name" value="PFL-like glycyl radical enzymes"/>
    <property type="match status" value="1"/>
</dbReference>
<feature type="domain" description="Ribonucleotide reductase large subunit" evidence="3">
    <location>
        <begin position="243"/>
        <end position="265"/>
    </location>
</feature>
<dbReference type="PANTHER" id="PTHR11573">
    <property type="entry name" value="RIBONUCLEOSIDE-DIPHOSPHATE REDUCTASE LARGE CHAIN"/>
    <property type="match status" value="1"/>
</dbReference>
<evidence type="ECO:0000313" key="5">
    <source>
        <dbReference type="Proteomes" id="UP000230423"/>
    </source>
</evidence>
<dbReference type="InterPro" id="IPR013346">
    <property type="entry name" value="NrdE_NrdA_C"/>
</dbReference>
<dbReference type="OrthoDB" id="3000483at2759"/>
<evidence type="ECO:0000259" key="3">
    <source>
        <dbReference type="PROSITE" id="PS00089"/>
    </source>
</evidence>
<dbReference type="NCBIfam" id="TIGR02506">
    <property type="entry name" value="NrdE_NrdA"/>
    <property type="match status" value="1"/>
</dbReference>
<dbReference type="PRINTS" id="PR01183">
    <property type="entry name" value="RIBORDTASEM1"/>
</dbReference>
<dbReference type="Proteomes" id="UP000230423">
    <property type="component" value="Unassembled WGS sequence"/>
</dbReference>
<gene>
    <name evidence="4" type="ORF">TELCIR_12789</name>
</gene>
<accession>A0A2G9U5U8</accession>
<dbReference type="PANTHER" id="PTHR11573:SF6">
    <property type="entry name" value="RIBONUCLEOSIDE-DIPHOSPHATE REDUCTASE LARGE SUBUNIT"/>
    <property type="match status" value="1"/>
</dbReference>
<dbReference type="InterPro" id="IPR039718">
    <property type="entry name" value="Rrm1"/>
</dbReference>
<dbReference type="InterPro" id="IPR000788">
    <property type="entry name" value="RNR_lg_C"/>
</dbReference>